<feature type="transmembrane region" description="Helical" evidence="1">
    <location>
        <begin position="145"/>
        <end position="164"/>
    </location>
</feature>
<evidence type="ECO:0000313" key="3">
    <source>
        <dbReference type="Proteomes" id="UP000257317"/>
    </source>
</evidence>
<keyword evidence="3" id="KW-1185">Reference proteome</keyword>
<keyword evidence="1" id="KW-1133">Transmembrane helix</keyword>
<keyword evidence="1" id="KW-0812">Transmembrane</keyword>
<organism evidence="2 3">
    <name type="scientific">Lactobacillus rodentium</name>
    <dbReference type="NCBI Taxonomy" id="947835"/>
    <lineage>
        <taxon>Bacteria</taxon>
        <taxon>Bacillati</taxon>
        <taxon>Bacillota</taxon>
        <taxon>Bacilli</taxon>
        <taxon>Lactobacillales</taxon>
        <taxon>Lactobacillaceae</taxon>
        <taxon>Lactobacillus</taxon>
    </lineage>
</organism>
<keyword evidence="1" id="KW-0472">Membrane</keyword>
<reference evidence="3" key="1">
    <citation type="submission" date="2018-03" db="EMBL/GenBank/DDBJ databases">
        <title>New taxa in the Lactobacillus gasseri group.</title>
        <authorList>
            <person name="Tanizawa Y."/>
            <person name="Tohno M."/>
            <person name="Endo A."/>
            <person name="Arita M."/>
        </authorList>
    </citation>
    <scope>NUCLEOTIDE SEQUENCE [LARGE SCALE GENOMIC DNA]</scope>
    <source>
        <strain evidence="3">DSM 24759</strain>
    </source>
</reference>
<feature type="transmembrane region" description="Helical" evidence="1">
    <location>
        <begin position="170"/>
        <end position="191"/>
    </location>
</feature>
<feature type="transmembrane region" description="Helical" evidence="1">
    <location>
        <begin position="244"/>
        <end position="270"/>
    </location>
</feature>
<gene>
    <name evidence="2" type="ORF">LrDSM24759_11540</name>
</gene>
<dbReference type="RefSeq" id="WP_245953347.1">
    <property type="nucleotide sequence ID" value="NZ_BFBY01000009.1"/>
</dbReference>
<name>A0A2Z6TG06_9LACO</name>
<sequence length="276" mass="31065">MEGSRAELRRIDQEESRHDKKALIFIMFTVITLVFSLFTFMNPIFMKQQIAKESNSVVAERYVNEKFDNFAELIGADRNGDANNLLTTNQTQPIANALLDYTLGVHWFKAENASLASKIRYVILHKIDDNSSTEAKSVQKQLKKFNRSGIYTVITGFDLAAITLCANIETLFVVINLVVIFMCLLAAWSLIKNLKQQVANRQLVHIVTAAGMWTGTLLMIIYTLLALIPLIFNVEGLILNIGYFLEIASGIFLELVIVGVILFIISTIVWELSDPK</sequence>
<feature type="transmembrane region" description="Helical" evidence="1">
    <location>
        <begin position="203"/>
        <end position="232"/>
    </location>
</feature>
<protein>
    <submittedName>
        <fullName evidence="2">Uncharacterized protein</fullName>
    </submittedName>
</protein>
<proteinExistence type="predicted"/>
<dbReference type="EMBL" id="BFBY01000009">
    <property type="protein sequence ID" value="GBG05240.1"/>
    <property type="molecule type" value="Genomic_DNA"/>
</dbReference>
<accession>A0A2Z6TG06</accession>
<evidence type="ECO:0000256" key="1">
    <source>
        <dbReference type="SAM" id="Phobius"/>
    </source>
</evidence>
<comment type="caution">
    <text evidence="2">The sequence shown here is derived from an EMBL/GenBank/DDBJ whole genome shotgun (WGS) entry which is preliminary data.</text>
</comment>
<dbReference type="Proteomes" id="UP000257317">
    <property type="component" value="Unassembled WGS sequence"/>
</dbReference>
<feature type="transmembrane region" description="Helical" evidence="1">
    <location>
        <begin position="22"/>
        <end position="45"/>
    </location>
</feature>
<dbReference type="AlphaFoldDB" id="A0A2Z6TG06"/>
<evidence type="ECO:0000313" key="2">
    <source>
        <dbReference type="EMBL" id="GBG05240.1"/>
    </source>
</evidence>